<reference evidence="3" key="1">
    <citation type="submission" date="2016-06" db="UniProtKB">
        <authorList>
            <consortium name="WormBaseParasite"/>
        </authorList>
    </citation>
    <scope>IDENTIFICATION</scope>
</reference>
<dbReference type="PANTHER" id="PTHR47027:SF30">
    <property type="entry name" value="THAP-TYPE DOMAIN-CONTAINING PROTEIN"/>
    <property type="match status" value="1"/>
</dbReference>
<dbReference type="PANTHER" id="PTHR47027">
    <property type="entry name" value="REVERSE TRANSCRIPTASE DOMAIN-CONTAINING PROTEIN"/>
    <property type="match status" value="1"/>
</dbReference>
<sequence length="172" mass="19559">MTGSHATVCGHAFAHTALEKAYDRIPRNSLWTCPPSSETDLQCSLERFATECDKTGMRVNASKMKSLVLSHSPARCSLQINGEAVEQEEIYGRTEVNSGVLHGLTRTIATKAELSMKTKLSMFKAIFIPILIYGHESWTMIKKFDSEYKRLKWAFRDESRDLSRHSMENRNQ</sequence>
<reference evidence="1 2" key="2">
    <citation type="submission" date="2018-11" db="EMBL/GenBank/DDBJ databases">
        <authorList>
            <consortium name="Pathogen Informatics"/>
        </authorList>
    </citation>
    <scope>NUCLEOTIDE SEQUENCE [LARGE SCALE GENOMIC DNA]</scope>
</reference>
<protein>
    <submittedName>
        <fullName evidence="3">Reverse transcriptase domain-containing protein</fullName>
    </submittedName>
</protein>
<evidence type="ECO:0000313" key="2">
    <source>
        <dbReference type="Proteomes" id="UP000270296"/>
    </source>
</evidence>
<accession>A0A183IWA7</accession>
<name>A0A183IWA7_9BILA</name>
<dbReference type="AlphaFoldDB" id="A0A183IWA7"/>
<evidence type="ECO:0000313" key="1">
    <source>
        <dbReference type="EMBL" id="VDP14671.1"/>
    </source>
</evidence>
<gene>
    <name evidence="1" type="ORF">SBAD_LOCUS7904</name>
</gene>
<dbReference type="OrthoDB" id="425681at2759"/>
<proteinExistence type="predicted"/>
<dbReference type="EMBL" id="UZAM01011058">
    <property type="protein sequence ID" value="VDP14671.1"/>
    <property type="molecule type" value="Genomic_DNA"/>
</dbReference>
<keyword evidence="2" id="KW-1185">Reference proteome</keyword>
<dbReference type="WBParaSite" id="SBAD_0000819801-mRNA-1">
    <property type="protein sequence ID" value="SBAD_0000819801-mRNA-1"/>
    <property type="gene ID" value="SBAD_0000819801"/>
</dbReference>
<dbReference type="Proteomes" id="UP000270296">
    <property type="component" value="Unassembled WGS sequence"/>
</dbReference>
<evidence type="ECO:0000313" key="3">
    <source>
        <dbReference type="WBParaSite" id="SBAD_0000819801-mRNA-1"/>
    </source>
</evidence>
<organism evidence="3">
    <name type="scientific">Soboliphyme baturini</name>
    <dbReference type="NCBI Taxonomy" id="241478"/>
    <lineage>
        <taxon>Eukaryota</taxon>
        <taxon>Metazoa</taxon>
        <taxon>Ecdysozoa</taxon>
        <taxon>Nematoda</taxon>
        <taxon>Enoplea</taxon>
        <taxon>Dorylaimia</taxon>
        <taxon>Dioctophymatida</taxon>
        <taxon>Dioctophymatoidea</taxon>
        <taxon>Soboliphymatidae</taxon>
        <taxon>Soboliphyme</taxon>
    </lineage>
</organism>